<dbReference type="SUPFAM" id="SSF51735">
    <property type="entry name" value="NAD(P)-binding Rossmann-fold domains"/>
    <property type="match status" value="1"/>
</dbReference>
<feature type="chain" id="PRO_5001534915" description="homoserine dehydrogenase" evidence="5">
    <location>
        <begin position="24"/>
        <end position="438"/>
    </location>
</feature>
<dbReference type="Gene3D" id="3.40.50.720">
    <property type="entry name" value="NAD(P)-binding Rossmann-like Domain"/>
    <property type="match status" value="1"/>
</dbReference>
<dbReference type="GO" id="GO:0009088">
    <property type="term" value="P:threonine biosynthetic process"/>
    <property type="evidence" value="ECO:0007669"/>
    <property type="project" value="UniProtKB-UniPathway"/>
</dbReference>
<accession>A0A024U7J9</accession>
<dbReference type="EC" id="1.1.1.3" evidence="1"/>
<dbReference type="RefSeq" id="XP_008869700.1">
    <property type="nucleotide sequence ID" value="XM_008871478.1"/>
</dbReference>
<dbReference type="GeneID" id="20083472"/>
<feature type="compositionally biased region" description="Acidic residues" evidence="4">
    <location>
        <begin position="128"/>
        <end position="138"/>
    </location>
</feature>
<sequence>MWTQWVFAAVCVGLGLVLQTALHDQHPHPGQTMCDARKLGLVVIGDDGSLGRMVLHALDTISVAQADFCGASVHIAAVGGSRGYLKHSHGLSWDHLRSLLNHTTVFHGANPPNESPSPVDVDSSTNEQVDEPDTDDDGVQQRDTLRDVLGDLAAFGHYDKFIVVDCTTTAAPGHVDDLIWAKSLGMGLVIANIQAVAGPWASYQSLVLNTAKAKQSSLVAVDATVGRGLPVLSTLARLQASGDHITLVRGTFSDAVGHVLAEMEAGSTFGDAVTTVYENGLTEDDPRDDLTGAVLARKAVVIARMLGKRTDVKDVVVDGLLPRKFTNGTVASFFHAVGSLNDAFKSKWADATKRGHKLAFVATISDDWAVRISLQSVDHAHILHAAHYGDSVVEIRTTNFPHGILVQVAKPDAAGTVATILADIASLSCILFQRCDLS</sequence>
<evidence type="ECO:0000256" key="5">
    <source>
        <dbReference type="SAM" id="SignalP"/>
    </source>
</evidence>
<dbReference type="STRING" id="157072.A0A024U7J9"/>
<name>A0A024U7J9_9STRA</name>
<evidence type="ECO:0000256" key="3">
    <source>
        <dbReference type="ARBA" id="ARBA00023002"/>
    </source>
</evidence>
<dbReference type="Pfam" id="PF00742">
    <property type="entry name" value="Homoserine_dh"/>
    <property type="match status" value="1"/>
</dbReference>
<dbReference type="AlphaFoldDB" id="A0A024U7J9"/>
<evidence type="ECO:0000313" key="7">
    <source>
        <dbReference type="EMBL" id="ETW01852.1"/>
    </source>
</evidence>
<dbReference type="InterPro" id="IPR011147">
    <property type="entry name" value="Bifunc_Aspkin/hSer_DH"/>
</dbReference>
<dbReference type="InterPro" id="IPR001342">
    <property type="entry name" value="HDH_cat"/>
</dbReference>
<dbReference type="OrthoDB" id="67851at2759"/>
<dbReference type="Gene3D" id="3.30.360.10">
    <property type="entry name" value="Dihydrodipicolinate Reductase, domain 2"/>
    <property type="match status" value="1"/>
</dbReference>
<reference evidence="7" key="1">
    <citation type="submission" date="2013-12" db="EMBL/GenBank/DDBJ databases">
        <title>The Genome Sequence of Aphanomyces invadans NJM9701.</title>
        <authorList>
            <consortium name="The Broad Institute Genomics Platform"/>
            <person name="Russ C."/>
            <person name="Tyler B."/>
            <person name="van West P."/>
            <person name="Dieguez-Uribeondo J."/>
            <person name="Young S.K."/>
            <person name="Zeng Q."/>
            <person name="Gargeya S."/>
            <person name="Fitzgerald M."/>
            <person name="Abouelleil A."/>
            <person name="Alvarado L."/>
            <person name="Chapman S.B."/>
            <person name="Gainer-Dewar J."/>
            <person name="Goldberg J."/>
            <person name="Griggs A."/>
            <person name="Gujja S."/>
            <person name="Hansen M."/>
            <person name="Howarth C."/>
            <person name="Imamovic A."/>
            <person name="Ireland A."/>
            <person name="Larimer J."/>
            <person name="McCowan C."/>
            <person name="Murphy C."/>
            <person name="Pearson M."/>
            <person name="Poon T.W."/>
            <person name="Priest M."/>
            <person name="Roberts A."/>
            <person name="Saif S."/>
            <person name="Shea T."/>
            <person name="Sykes S."/>
            <person name="Wortman J."/>
            <person name="Nusbaum C."/>
            <person name="Birren B."/>
        </authorList>
    </citation>
    <scope>NUCLEOTIDE SEQUENCE [LARGE SCALE GENOMIC DNA]</scope>
    <source>
        <strain evidence="7">NJM9701</strain>
    </source>
</reference>
<gene>
    <name evidence="7" type="ORF">H310_06422</name>
</gene>
<organism evidence="7">
    <name type="scientific">Aphanomyces invadans</name>
    <dbReference type="NCBI Taxonomy" id="157072"/>
    <lineage>
        <taxon>Eukaryota</taxon>
        <taxon>Sar</taxon>
        <taxon>Stramenopiles</taxon>
        <taxon>Oomycota</taxon>
        <taxon>Saprolegniomycetes</taxon>
        <taxon>Saprolegniales</taxon>
        <taxon>Verrucalvaceae</taxon>
        <taxon>Aphanomyces</taxon>
    </lineage>
</organism>
<feature type="region of interest" description="Disordered" evidence="4">
    <location>
        <begin position="105"/>
        <end position="140"/>
    </location>
</feature>
<dbReference type="UniPathway" id="UPA00050">
    <property type="reaction ID" value="UER00063"/>
</dbReference>
<protein>
    <recommendedName>
        <fullName evidence="1">homoserine dehydrogenase</fullName>
        <ecNumber evidence="1">1.1.1.3</ecNumber>
    </recommendedName>
</protein>
<evidence type="ECO:0000256" key="4">
    <source>
        <dbReference type="SAM" id="MobiDB-lite"/>
    </source>
</evidence>
<dbReference type="GO" id="GO:0004412">
    <property type="term" value="F:homoserine dehydrogenase activity"/>
    <property type="evidence" value="ECO:0007669"/>
    <property type="project" value="UniProtKB-EC"/>
</dbReference>
<proteinExistence type="predicted"/>
<evidence type="ECO:0000259" key="6">
    <source>
        <dbReference type="Pfam" id="PF00742"/>
    </source>
</evidence>
<dbReference type="InterPro" id="IPR036291">
    <property type="entry name" value="NAD(P)-bd_dom_sf"/>
</dbReference>
<keyword evidence="5" id="KW-0732">Signal</keyword>
<dbReference type="eggNOG" id="KOG0455">
    <property type="taxonomic scope" value="Eukaryota"/>
</dbReference>
<dbReference type="VEuPathDB" id="FungiDB:H310_06422"/>
<evidence type="ECO:0000256" key="2">
    <source>
        <dbReference type="ARBA" id="ARBA00022857"/>
    </source>
</evidence>
<dbReference type="PANTHER" id="PTHR43070:SF3">
    <property type="entry name" value="HOMOSERINE DEHYDROGENASE"/>
    <property type="match status" value="1"/>
</dbReference>
<evidence type="ECO:0000256" key="1">
    <source>
        <dbReference type="ARBA" id="ARBA00013213"/>
    </source>
</evidence>
<dbReference type="SUPFAM" id="SSF55347">
    <property type="entry name" value="Glyceraldehyde-3-phosphate dehydrogenase-like, C-terminal domain"/>
    <property type="match status" value="1"/>
</dbReference>
<dbReference type="PANTHER" id="PTHR43070">
    <property type="match status" value="1"/>
</dbReference>
<dbReference type="UniPathway" id="UPA00051">
    <property type="reaction ID" value="UER00465"/>
</dbReference>
<keyword evidence="2" id="KW-0521">NADP</keyword>
<keyword evidence="3" id="KW-0560">Oxidoreductase</keyword>
<feature type="domain" description="Homoserine dehydrogenase catalytic" evidence="6">
    <location>
        <begin position="230"/>
        <end position="424"/>
    </location>
</feature>
<feature type="signal peptide" evidence="5">
    <location>
        <begin position="1"/>
        <end position="23"/>
    </location>
</feature>
<dbReference type="EMBL" id="KI913962">
    <property type="protein sequence ID" value="ETW01852.1"/>
    <property type="molecule type" value="Genomic_DNA"/>
</dbReference>